<evidence type="ECO:0000259" key="2">
    <source>
        <dbReference type="PROSITE" id="PS50132"/>
    </source>
</evidence>
<dbReference type="OrthoDB" id="196547at2759"/>
<dbReference type="SMART" id="SM00315">
    <property type="entry name" value="RGS"/>
    <property type="match status" value="1"/>
</dbReference>
<accession>A0A139A8V3</accession>
<organism evidence="3 4">
    <name type="scientific">Gonapodya prolifera (strain JEL478)</name>
    <name type="common">Monoblepharis prolifera</name>
    <dbReference type="NCBI Taxonomy" id="1344416"/>
    <lineage>
        <taxon>Eukaryota</taxon>
        <taxon>Fungi</taxon>
        <taxon>Fungi incertae sedis</taxon>
        <taxon>Chytridiomycota</taxon>
        <taxon>Chytridiomycota incertae sedis</taxon>
        <taxon>Monoblepharidomycetes</taxon>
        <taxon>Monoblepharidales</taxon>
        <taxon>Gonapodyaceae</taxon>
        <taxon>Gonapodya</taxon>
    </lineage>
</organism>
<dbReference type="PANTHER" id="PTHR10845:SF192">
    <property type="entry name" value="DOUBLE HIT, ISOFORM B"/>
    <property type="match status" value="1"/>
</dbReference>
<dbReference type="InterPro" id="IPR036305">
    <property type="entry name" value="RGS_sf"/>
</dbReference>
<dbReference type="Proteomes" id="UP000070544">
    <property type="component" value="Unassembled WGS sequence"/>
</dbReference>
<gene>
    <name evidence="3" type="ORF">M427DRAFT_34342</name>
</gene>
<dbReference type="InterPro" id="IPR044926">
    <property type="entry name" value="RGS_subdomain_2"/>
</dbReference>
<dbReference type="SUPFAM" id="SSF48097">
    <property type="entry name" value="Regulator of G-protein signaling, RGS"/>
    <property type="match status" value="1"/>
</dbReference>
<protein>
    <submittedName>
        <fullName evidence="3">Regulator of G protein signaling superfamily</fullName>
    </submittedName>
</protein>
<reference evidence="3 4" key="1">
    <citation type="journal article" date="2015" name="Genome Biol. Evol.">
        <title>Phylogenomic analyses indicate that early fungi evolved digesting cell walls of algal ancestors of land plants.</title>
        <authorList>
            <person name="Chang Y."/>
            <person name="Wang S."/>
            <person name="Sekimoto S."/>
            <person name="Aerts A.L."/>
            <person name="Choi C."/>
            <person name="Clum A."/>
            <person name="LaButti K.M."/>
            <person name="Lindquist E.A."/>
            <person name="Yee Ngan C."/>
            <person name="Ohm R.A."/>
            <person name="Salamov A.A."/>
            <person name="Grigoriev I.V."/>
            <person name="Spatafora J.W."/>
            <person name="Berbee M.L."/>
        </authorList>
    </citation>
    <scope>NUCLEOTIDE SEQUENCE [LARGE SCALE GENOMIC DNA]</scope>
    <source>
        <strain evidence="3 4">JEL478</strain>
    </source>
</reference>
<feature type="region of interest" description="Disordered" evidence="1">
    <location>
        <begin position="129"/>
        <end position="148"/>
    </location>
</feature>
<keyword evidence="4" id="KW-1185">Reference proteome</keyword>
<dbReference type="EMBL" id="KQ965782">
    <property type="protein sequence ID" value="KXS13118.1"/>
    <property type="molecule type" value="Genomic_DNA"/>
</dbReference>
<dbReference type="InterPro" id="IPR016137">
    <property type="entry name" value="RGS"/>
</dbReference>
<evidence type="ECO:0000313" key="3">
    <source>
        <dbReference type="EMBL" id="KXS13118.1"/>
    </source>
</evidence>
<dbReference type="Pfam" id="PF00615">
    <property type="entry name" value="RGS"/>
    <property type="match status" value="1"/>
</dbReference>
<dbReference type="AlphaFoldDB" id="A0A139A8V3"/>
<dbReference type="Gene3D" id="1.10.167.10">
    <property type="entry name" value="Regulator of G-protein Signalling 4, domain 2"/>
    <property type="match status" value="1"/>
</dbReference>
<sequence length="208" mass="24152">MEQQQQPAEDDLSVILTTQEGFENFWHFLEKEVAVENLMFWREVEDFRAYAEKVVQSARDRDDAESSAQILIRRGRPIFEEYLTPGSRYEVNCPQWQVAPLRLLFEFRKPGTHRKQGLEDALRRNVGKIRGDGESDSMSIREADKDSLRSMESIASGTTPAKASPFMFDACQAEVYKMMNTDLRPRFLKSQYGAAWKKARNEKGTWEQ</sequence>
<feature type="domain" description="RGS" evidence="2">
    <location>
        <begin position="11"/>
        <end position="192"/>
    </location>
</feature>
<name>A0A139A8V3_GONPJ</name>
<dbReference type="PROSITE" id="PS50132">
    <property type="entry name" value="RGS"/>
    <property type="match status" value="1"/>
</dbReference>
<evidence type="ECO:0000256" key="1">
    <source>
        <dbReference type="SAM" id="MobiDB-lite"/>
    </source>
</evidence>
<evidence type="ECO:0000313" key="4">
    <source>
        <dbReference type="Proteomes" id="UP000070544"/>
    </source>
</evidence>
<proteinExistence type="predicted"/>
<dbReference type="PANTHER" id="PTHR10845">
    <property type="entry name" value="REGULATOR OF G PROTEIN SIGNALING"/>
    <property type="match status" value="1"/>
</dbReference>